<dbReference type="Gene3D" id="2.60.120.920">
    <property type="match status" value="1"/>
</dbReference>
<dbReference type="PANTHER" id="PTHR24106">
    <property type="entry name" value="NACHT, LRR AND CARD DOMAINS-CONTAINING"/>
    <property type="match status" value="1"/>
</dbReference>
<evidence type="ECO:0000256" key="1">
    <source>
        <dbReference type="ARBA" id="ARBA00004496"/>
    </source>
</evidence>
<dbReference type="Pfam" id="PF17779">
    <property type="entry name" value="WHD_NOD2"/>
    <property type="match status" value="1"/>
</dbReference>
<dbReference type="OrthoDB" id="120976at2759"/>
<dbReference type="SMART" id="SM00368">
    <property type="entry name" value="LRR_RI"/>
    <property type="match status" value="7"/>
</dbReference>
<dbReference type="InterPro" id="IPR041075">
    <property type="entry name" value="NOD1/2_WH"/>
</dbReference>
<dbReference type="InterPro" id="IPR003877">
    <property type="entry name" value="SPRY_dom"/>
</dbReference>
<dbReference type="Pfam" id="PF13516">
    <property type="entry name" value="LRR_6"/>
    <property type="match status" value="4"/>
</dbReference>
<evidence type="ECO:0000313" key="8">
    <source>
        <dbReference type="Proteomes" id="UP000515152"/>
    </source>
</evidence>
<dbReference type="Gene3D" id="3.40.50.300">
    <property type="entry name" value="P-loop containing nucleotide triphosphate hydrolases"/>
    <property type="match status" value="1"/>
</dbReference>
<dbReference type="GO" id="GO:0005524">
    <property type="term" value="F:ATP binding"/>
    <property type="evidence" value="ECO:0007669"/>
    <property type="project" value="UniProtKB-KW"/>
</dbReference>
<dbReference type="Pfam" id="PF17776">
    <property type="entry name" value="NLRC4_HD2"/>
    <property type="match status" value="1"/>
</dbReference>
<dbReference type="CDD" id="cd16040">
    <property type="entry name" value="SPRY_PRY_SNTX"/>
    <property type="match status" value="1"/>
</dbReference>
<dbReference type="InterPro" id="IPR032675">
    <property type="entry name" value="LRR_dom_sf"/>
</dbReference>
<accession>A0A6P8FEH0</accession>
<dbReference type="GeneID" id="105898910"/>
<dbReference type="InterPro" id="IPR003879">
    <property type="entry name" value="Butyrophylin_SPRY"/>
</dbReference>
<dbReference type="InterPro" id="IPR001870">
    <property type="entry name" value="B30.2/SPRY"/>
</dbReference>
<feature type="domain" description="B30.2/SPRY" evidence="7">
    <location>
        <begin position="660"/>
        <end position="848"/>
    </location>
</feature>
<dbReference type="SMART" id="SM00589">
    <property type="entry name" value="PRY"/>
    <property type="match status" value="1"/>
</dbReference>
<dbReference type="Gene3D" id="3.80.10.10">
    <property type="entry name" value="Ribonuclease Inhibitor"/>
    <property type="match status" value="1"/>
</dbReference>
<dbReference type="SUPFAM" id="SSF52047">
    <property type="entry name" value="RNI-like"/>
    <property type="match status" value="1"/>
</dbReference>
<keyword evidence="2" id="KW-0963">Cytoplasm</keyword>
<keyword evidence="3" id="KW-0433">Leucine-rich repeat</keyword>
<dbReference type="RefSeq" id="XP_031422106.2">
    <property type="nucleotide sequence ID" value="XM_031566246.2"/>
</dbReference>
<dbReference type="InterPro" id="IPR006574">
    <property type="entry name" value="PRY"/>
</dbReference>
<gene>
    <name evidence="9 10" type="primary">LOC105898910</name>
</gene>
<dbReference type="InterPro" id="IPR007111">
    <property type="entry name" value="NACHT_NTPase"/>
</dbReference>
<reference evidence="9 10" key="1">
    <citation type="submission" date="2025-04" db="UniProtKB">
        <authorList>
            <consortium name="RefSeq"/>
        </authorList>
    </citation>
    <scope>IDENTIFICATION</scope>
</reference>
<dbReference type="PROSITE" id="PS50188">
    <property type="entry name" value="B302_SPRY"/>
    <property type="match status" value="1"/>
</dbReference>
<sequence>MLFIFDGLDESRLALNFHGKAMVHNDRQKSTVDMLISNLICRALLPSAFIWITSRPAAASQIPLQYINLVTEVQGFYDSQKEEYFKKRIDDPIQANKILTHIKDYRSLHIMCHMPVFCWIAAIVLQQILVKDDGKEGPKTLTEMFTHFLLIQTKMKNHKYHNGIETDSQELLKAHKEIILQLAELAFKHLENCNLMFYEDDLTECGIDVDTSLSTGMCTVIFKEESAIFKKKVYCFVHLSVQEFLAALHVFCCYVFKDTEKLKPFLKEKSTSMPDLPLDEFLKIAMNKALESRNGHLDLFVRFLHGFSLESNLKLLQGILPNSTCHSNSIKKAIQNLKRMQRPNISPERWINLLHCLIEMNDSSIQEDIQRLLKSGQGINKRLTLAHCSVLAYMLLVSEEVLEEFDLSEYKTSEEGRRRLVPAVRSCRKALLAGCKLTESSYESVASALQLPNALKELDLRRNDLHDSGETLLRVSLKSSNCNLETLRLAGCKLSQKSCVFLASALHSPNSHLTELDLSNNDLSSSIKDVVSDGLMSEHCRLKVLRVSGCNLTEGSCELIANLLCMNSHLMELDISHNDLQDAGIELLCPGLQSPHCNVEILRLSACLISEKGCFSLAFVVESQPQLRELDLQNNNLGNAGMELLTAKQRDSNCKLEILNIKNCSEHWLKPGPQKYACELTLDSDTANRHLSLSMRNQKATYMKKRQQYPDHPDRFTLVPLVLCREGLSGRHYWEVDWKCNGVRVGATYKSIPRKGANRLDDSATAWCVECCEERFTVQHNNSTVTIPCRPGSLSRRVGVYLDWLAGTLSFFRVCSGTLKHLHTFDTIFAEPLHPAFYIASESSVKLC</sequence>
<dbReference type="Pfam" id="PF05729">
    <property type="entry name" value="NACHT"/>
    <property type="match status" value="1"/>
</dbReference>
<dbReference type="InterPro" id="IPR041267">
    <property type="entry name" value="NLRP_HD2"/>
</dbReference>
<dbReference type="Proteomes" id="UP000515152">
    <property type="component" value="Chromosome 4"/>
</dbReference>
<keyword evidence="8" id="KW-1185">Reference proteome</keyword>
<dbReference type="InterPro" id="IPR051261">
    <property type="entry name" value="NLR"/>
</dbReference>
<keyword evidence="4" id="KW-0677">Repeat</keyword>
<evidence type="ECO:0000259" key="7">
    <source>
        <dbReference type="PROSITE" id="PS50188"/>
    </source>
</evidence>
<proteinExistence type="predicted"/>
<name>A0A6P8FEH0_CLUHA</name>
<evidence type="ECO:0000256" key="2">
    <source>
        <dbReference type="ARBA" id="ARBA00022490"/>
    </source>
</evidence>
<dbReference type="KEGG" id="char:105898910"/>
<comment type="subcellular location">
    <subcellularLocation>
        <location evidence="1">Cytoplasm</location>
    </subcellularLocation>
</comment>
<dbReference type="Pfam" id="PF00622">
    <property type="entry name" value="SPRY"/>
    <property type="match status" value="1"/>
</dbReference>
<dbReference type="InterPro" id="IPR027417">
    <property type="entry name" value="P-loop_NTPase"/>
</dbReference>
<dbReference type="AlphaFoldDB" id="A0A6P8FEH0"/>
<dbReference type="RefSeq" id="XP_042563570.1">
    <property type="nucleotide sequence ID" value="XM_042707636.1"/>
</dbReference>
<dbReference type="SUPFAM" id="SSF49899">
    <property type="entry name" value="Concanavalin A-like lectins/glucanases"/>
    <property type="match status" value="1"/>
</dbReference>
<evidence type="ECO:0000256" key="6">
    <source>
        <dbReference type="ARBA" id="ARBA00022840"/>
    </source>
</evidence>
<keyword evidence="6" id="KW-0067">ATP-binding</keyword>
<evidence type="ECO:0000256" key="3">
    <source>
        <dbReference type="ARBA" id="ARBA00022614"/>
    </source>
</evidence>
<dbReference type="InterPro" id="IPR043136">
    <property type="entry name" value="B30.2/SPRY_sf"/>
</dbReference>
<protein>
    <submittedName>
        <fullName evidence="9 10">NACHT, LRR and PYD domains-containing protein 12-like</fullName>
    </submittedName>
</protein>
<dbReference type="PRINTS" id="PR01407">
    <property type="entry name" value="BUTYPHLNCDUF"/>
</dbReference>
<dbReference type="Pfam" id="PF13765">
    <property type="entry name" value="PRY"/>
    <property type="match status" value="1"/>
</dbReference>
<dbReference type="GO" id="GO:0005737">
    <property type="term" value="C:cytoplasm"/>
    <property type="evidence" value="ECO:0007669"/>
    <property type="project" value="UniProtKB-SubCell"/>
</dbReference>
<evidence type="ECO:0000313" key="9">
    <source>
        <dbReference type="RefSeq" id="XP_031422106.2"/>
    </source>
</evidence>
<evidence type="ECO:0000256" key="5">
    <source>
        <dbReference type="ARBA" id="ARBA00022741"/>
    </source>
</evidence>
<evidence type="ECO:0000256" key="4">
    <source>
        <dbReference type="ARBA" id="ARBA00022737"/>
    </source>
</evidence>
<dbReference type="InterPro" id="IPR013320">
    <property type="entry name" value="ConA-like_dom_sf"/>
</dbReference>
<keyword evidence="5" id="KW-0547">Nucleotide-binding</keyword>
<dbReference type="InterPro" id="IPR001611">
    <property type="entry name" value="Leu-rich_rpt"/>
</dbReference>
<organism evidence="8 9">
    <name type="scientific">Clupea harengus</name>
    <name type="common">Atlantic herring</name>
    <dbReference type="NCBI Taxonomy" id="7950"/>
    <lineage>
        <taxon>Eukaryota</taxon>
        <taxon>Metazoa</taxon>
        <taxon>Chordata</taxon>
        <taxon>Craniata</taxon>
        <taxon>Vertebrata</taxon>
        <taxon>Euteleostomi</taxon>
        <taxon>Actinopterygii</taxon>
        <taxon>Neopterygii</taxon>
        <taxon>Teleostei</taxon>
        <taxon>Clupei</taxon>
        <taxon>Clupeiformes</taxon>
        <taxon>Clupeoidei</taxon>
        <taxon>Clupeidae</taxon>
        <taxon>Clupea</taxon>
    </lineage>
</organism>
<evidence type="ECO:0000313" key="10">
    <source>
        <dbReference type="RefSeq" id="XP_042563570.1"/>
    </source>
</evidence>
<dbReference type="SMART" id="SM00449">
    <property type="entry name" value="SPRY"/>
    <property type="match status" value="1"/>
</dbReference>